<dbReference type="AlphaFoldDB" id="A0A545TA17"/>
<dbReference type="Proteomes" id="UP000317839">
    <property type="component" value="Unassembled WGS sequence"/>
</dbReference>
<dbReference type="OrthoDB" id="547680at2"/>
<dbReference type="RefSeq" id="WP_142942752.1">
    <property type="nucleotide sequence ID" value="NZ_VIKR01000003.1"/>
</dbReference>
<dbReference type="Gene3D" id="3.40.190.10">
    <property type="entry name" value="Periplasmic binding protein-like II"/>
    <property type="match status" value="2"/>
</dbReference>
<sequence>MRKLVLLLGLLTTFSMVVNSKELSINYVPPENLASDSHAYFVDLLTLALEKTRNIDGDFTLKPLAFHMVQSRAIQELAKGNKVDVYWTMTSLAREKKLLPIRVPLLKGLFGYRIFLIREEDRQKFASINSLDELKLLVAGQGSDWPDTKILRANGFDVVGITDYDSIFPMLQRRRVDFVPRGISEPWGEVKRHQDKNLIVEETIMLQYPAPMYFFVNQENTALSERIEKGLNIAIEDGSFEKLFLSHPGSSEILAKANIENRKIFRLNNPVLPPETPINNKKFWISVD</sequence>
<comment type="caution">
    <text evidence="1">The sequence shown here is derived from an EMBL/GenBank/DDBJ whole genome shotgun (WGS) entry which is preliminary data.</text>
</comment>
<name>A0A545TA17_9GAMM</name>
<accession>A0A545TA17</accession>
<organism evidence="1 2">
    <name type="scientific">Aliikangiella marina</name>
    <dbReference type="NCBI Taxonomy" id="1712262"/>
    <lineage>
        <taxon>Bacteria</taxon>
        <taxon>Pseudomonadati</taxon>
        <taxon>Pseudomonadota</taxon>
        <taxon>Gammaproteobacteria</taxon>
        <taxon>Oceanospirillales</taxon>
        <taxon>Pleioneaceae</taxon>
        <taxon>Aliikangiella</taxon>
    </lineage>
</organism>
<reference evidence="1 2" key="1">
    <citation type="submission" date="2019-06" db="EMBL/GenBank/DDBJ databases">
        <title>Draft genome of Aliikangiella marina GYP-15.</title>
        <authorList>
            <person name="Wang G."/>
        </authorList>
    </citation>
    <scope>NUCLEOTIDE SEQUENCE [LARGE SCALE GENOMIC DNA]</scope>
    <source>
        <strain evidence="1 2">GYP-15</strain>
    </source>
</reference>
<dbReference type="EMBL" id="VIKR01000003">
    <property type="protein sequence ID" value="TQV74044.1"/>
    <property type="molecule type" value="Genomic_DNA"/>
</dbReference>
<keyword evidence="2" id="KW-1185">Reference proteome</keyword>
<protein>
    <submittedName>
        <fullName evidence="1">Amino acid ABC transporter substrate-binding protein</fullName>
    </submittedName>
</protein>
<proteinExistence type="predicted"/>
<gene>
    <name evidence="1" type="ORF">FLL45_14395</name>
</gene>
<dbReference type="SUPFAM" id="SSF53850">
    <property type="entry name" value="Periplasmic binding protein-like II"/>
    <property type="match status" value="1"/>
</dbReference>
<evidence type="ECO:0000313" key="2">
    <source>
        <dbReference type="Proteomes" id="UP000317839"/>
    </source>
</evidence>
<evidence type="ECO:0000313" key="1">
    <source>
        <dbReference type="EMBL" id="TQV74044.1"/>
    </source>
</evidence>